<name>A0A0G4IS10_PLABS</name>
<sequence>MSPLAKPFRAADSKGPVAQISMHADILAVFPLLVLAMTVPGTLAQNCVLTVPADPLTAKGLATPYTMKGCDQAADTPSFVEAAVYDPATNSISIYHPLVINQGTQPAAAPIVPKLPANAVVGIWFGTNGDTLTLTGAGVGAGKCVNGVQGSIFGQFAYCNAPAFFRAAKNVQAPALGTDVNGKTCPTTRDFTVVDMDQSDNVDTTYLVTANGQIAQNTAANRQKFAGAKVISNGSDNALLEYMDMFLQCSPFTGNNLEDPGAVSPALALNEIQAAQKQGSPAAIVPDGHAMVLVDGKPNRRKRNLYRVGVNQKRNAPGSTTQYCKNLANIAPTRFRDDYQKLFANVASPDPATGNQLFNFLCARYQGAFGADGLNCEGLLGIKSPVTVTVDKNGVATGCSINPVQV</sequence>
<dbReference type="EMBL" id="CDSF01000082">
    <property type="protein sequence ID" value="CEO97997.1"/>
    <property type="molecule type" value="Genomic_DNA"/>
</dbReference>
<reference evidence="1 3" key="1">
    <citation type="submission" date="2015-02" db="EMBL/GenBank/DDBJ databases">
        <authorList>
            <person name="Chooi Y.-H."/>
        </authorList>
    </citation>
    <scope>NUCLEOTIDE SEQUENCE [LARGE SCALE GENOMIC DNA]</scope>
    <source>
        <strain evidence="1">E3</strain>
    </source>
</reference>
<gene>
    <name evidence="1" type="ORF">PBRA_006111</name>
    <name evidence="2" type="ORF">PLBR_LOCUS3393</name>
</gene>
<dbReference type="OrthoDB" id="2399191at2759"/>
<organism evidence="1 3">
    <name type="scientific">Plasmodiophora brassicae</name>
    <name type="common">Clubroot disease agent</name>
    <dbReference type="NCBI Taxonomy" id="37360"/>
    <lineage>
        <taxon>Eukaryota</taxon>
        <taxon>Sar</taxon>
        <taxon>Rhizaria</taxon>
        <taxon>Endomyxa</taxon>
        <taxon>Phytomyxea</taxon>
        <taxon>Plasmodiophorida</taxon>
        <taxon>Plasmodiophoridae</taxon>
        <taxon>Plasmodiophora</taxon>
    </lineage>
</organism>
<dbReference type="AlphaFoldDB" id="A0A0G4IS10"/>
<proteinExistence type="predicted"/>
<geneLocation type="mitochondrion" evidence="2"/>
<keyword evidence="3" id="KW-1185">Reference proteome</keyword>
<accession>A0A0G4IS10</accession>
<dbReference type="EMBL" id="OVEO01000005">
    <property type="protein sequence ID" value="SPQ96178.1"/>
    <property type="molecule type" value="Genomic_DNA"/>
</dbReference>
<keyword evidence="2" id="KW-0496">Mitochondrion</keyword>
<reference evidence="2 4" key="2">
    <citation type="submission" date="2018-03" db="EMBL/GenBank/DDBJ databases">
        <authorList>
            <person name="Fogelqvist J."/>
        </authorList>
    </citation>
    <scope>NUCLEOTIDE SEQUENCE [LARGE SCALE GENOMIC DNA]</scope>
</reference>
<evidence type="ECO:0000313" key="3">
    <source>
        <dbReference type="Proteomes" id="UP000039324"/>
    </source>
</evidence>
<dbReference type="Proteomes" id="UP000290189">
    <property type="component" value="Unassembled WGS sequence"/>
</dbReference>
<evidence type="ECO:0000313" key="4">
    <source>
        <dbReference type="Proteomes" id="UP000290189"/>
    </source>
</evidence>
<protein>
    <submittedName>
        <fullName evidence="1">Uncharacterized protein</fullName>
    </submittedName>
</protein>
<evidence type="ECO:0000313" key="1">
    <source>
        <dbReference type="EMBL" id="CEO97997.1"/>
    </source>
</evidence>
<dbReference type="OMA" id="PCPITIV"/>
<dbReference type="Proteomes" id="UP000039324">
    <property type="component" value="Unassembled WGS sequence"/>
</dbReference>
<evidence type="ECO:0000313" key="2">
    <source>
        <dbReference type="EMBL" id="SPQ96178.1"/>
    </source>
</evidence>